<name>A0A4C1XPQ6_EUMVA</name>
<evidence type="ECO:0000313" key="1">
    <source>
        <dbReference type="EMBL" id="GBP65811.1"/>
    </source>
</evidence>
<dbReference type="AlphaFoldDB" id="A0A4C1XPQ6"/>
<dbReference type="Proteomes" id="UP000299102">
    <property type="component" value="Unassembled WGS sequence"/>
</dbReference>
<reference evidence="1 2" key="1">
    <citation type="journal article" date="2019" name="Commun. Biol.">
        <title>The bagworm genome reveals a unique fibroin gene that provides high tensile strength.</title>
        <authorList>
            <person name="Kono N."/>
            <person name="Nakamura H."/>
            <person name="Ohtoshi R."/>
            <person name="Tomita M."/>
            <person name="Numata K."/>
            <person name="Arakawa K."/>
        </authorList>
    </citation>
    <scope>NUCLEOTIDE SEQUENCE [LARGE SCALE GENOMIC DNA]</scope>
</reference>
<dbReference type="EMBL" id="BGZK01000940">
    <property type="protein sequence ID" value="GBP65811.1"/>
    <property type="molecule type" value="Genomic_DNA"/>
</dbReference>
<proteinExistence type="predicted"/>
<protein>
    <submittedName>
        <fullName evidence="1">Uncharacterized protein</fullName>
    </submittedName>
</protein>
<accession>A0A4C1XPQ6</accession>
<comment type="caution">
    <text evidence="1">The sequence shown here is derived from an EMBL/GenBank/DDBJ whole genome shotgun (WGS) entry which is preliminary data.</text>
</comment>
<sequence length="201" mass="22807">MQVDNWTKEVDEKVRLSNIEVATTINDLKADIIKAQNDIQQWWEDTSLIVSKCIELHASEAETFLNKVEEDTIRCIDNEVNTILKLFSSLDKKSAVAMKAAKTIFNEMEFCIQEKSYDTPSRGRCLTRVLVRNKKQMNLLGELGLLFARTSLAVVTLPDELQTCLLPPLMNAGLKIGEVVIDISACYINSVMEELFGDFWK</sequence>
<keyword evidence="2" id="KW-1185">Reference proteome</keyword>
<organism evidence="1 2">
    <name type="scientific">Eumeta variegata</name>
    <name type="common">Bagworm moth</name>
    <name type="synonym">Eumeta japonica</name>
    <dbReference type="NCBI Taxonomy" id="151549"/>
    <lineage>
        <taxon>Eukaryota</taxon>
        <taxon>Metazoa</taxon>
        <taxon>Ecdysozoa</taxon>
        <taxon>Arthropoda</taxon>
        <taxon>Hexapoda</taxon>
        <taxon>Insecta</taxon>
        <taxon>Pterygota</taxon>
        <taxon>Neoptera</taxon>
        <taxon>Endopterygota</taxon>
        <taxon>Lepidoptera</taxon>
        <taxon>Glossata</taxon>
        <taxon>Ditrysia</taxon>
        <taxon>Tineoidea</taxon>
        <taxon>Psychidae</taxon>
        <taxon>Oiketicinae</taxon>
        <taxon>Eumeta</taxon>
    </lineage>
</organism>
<gene>
    <name evidence="1" type="ORF">EVAR_52940_1</name>
</gene>
<evidence type="ECO:0000313" key="2">
    <source>
        <dbReference type="Proteomes" id="UP000299102"/>
    </source>
</evidence>
<dbReference type="OrthoDB" id="6917049at2759"/>